<evidence type="ECO:0000259" key="3">
    <source>
        <dbReference type="Pfam" id="PF21686"/>
    </source>
</evidence>
<gene>
    <name evidence="4" type="primary">ligD</name>
    <name evidence="4" type="ORF">OCK74_10520</name>
</gene>
<sequence length="547" mass="61903">MSLSLYHQKRSFSETPEPEGKEKSSKGMLRFVVQKHDASQLHYDFRLEMDGVLKSWAVPKGPSLKPADKRLAMPVEDHPYDYRNFEGVIPEGNYGAGTVMVWDEGTYEPEKGEGMSKKKQEQLLLQQYEEGNLIINLHGNKLKGLFALFRMKGDEKPWLLVKKKDEYASGEDVTAQDKSVKSGKTLLQIATEKGAVLNHPENKQSVKASSVKKIKKAEPKTAGKKVNPGAYKNKKLEPEQLGTADEKAADIKLNGHLVQVTNLKKLYWTKEGFTKGDMLYYYHRIAPYILPYMKDRPQSLHRHPNGINGKHFFQKDMTGKLPDWIPTHEDYSESTDETIQYMICNNEASLLYMANLGCIEMHPWHSRHQKPDLPDYCLVDLDPDKNNSFEQVIETAHVVKSLLDELKADCYCKTSGSTGLHIYVPLGAKYTYDESKQFAELLVGLVHQEMPGITSLERNPAKRKGKIYLDFLQNSQAQTAAAPYSLRPKPGVPVSTPVDWSEVKKGLTPTTHNATNIFDRLKTEGDLFKPILGKGVDLKKILNRLLV</sequence>
<reference evidence="4" key="2">
    <citation type="submission" date="2023-04" db="EMBL/GenBank/DDBJ databases">
        <title>Paracnuella aquatica gen. nov., sp. nov., a member of the family Chitinophagaceae isolated from a hot spring.</title>
        <authorList>
            <person name="Wang C."/>
        </authorList>
    </citation>
    <scope>NUCLEOTIDE SEQUENCE</scope>
    <source>
        <strain evidence="4">LB-8</strain>
    </source>
</reference>
<protein>
    <submittedName>
        <fullName evidence="4">Non-homologous end-joining DNA ligase</fullName>
        <ecNumber evidence="4">6.5.1.1</ecNumber>
    </submittedName>
</protein>
<evidence type="ECO:0000256" key="1">
    <source>
        <dbReference type="SAM" id="MobiDB-lite"/>
    </source>
</evidence>
<dbReference type="EMBL" id="JAOTIF010000006">
    <property type="protein sequence ID" value="MCU7549551.1"/>
    <property type="molecule type" value="Genomic_DNA"/>
</dbReference>
<keyword evidence="5" id="KW-1185">Reference proteome</keyword>
<dbReference type="InterPro" id="IPR014145">
    <property type="entry name" value="LigD_pol_dom"/>
</dbReference>
<dbReference type="Gene3D" id="3.90.920.10">
    <property type="entry name" value="DNA primase, PRIM domain"/>
    <property type="match status" value="1"/>
</dbReference>
<proteinExistence type="predicted"/>
<keyword evidence="4" id="KW-0436">Ligase</keyword>
<dbReference type="CDD" id="cd04865">
    <property type="entry name" value="LigD_Pol_like_2"/>
    <property type="match status" value="1"/>
</dbReference>
<evidence type="ECO:0000313" key="4">
    <source>
        <dbReference type="EMBL" id="MCU7549551.1"/>
    </source>
</evidence>
<dbReference type="RefSeq" id="WP_279296993.1">
    <property type="nucleotide sequence ID" value="NZ_JAOTIF010000006.1"/>
</dbReference>
<organism evidence="4 5">
    <name type="scientific">Paraflavisolibacter caeni</name>
    <dbReference type="NCBI Taxonomy" id="2982496"/>
    <lineage>
        <taxon>Bacteria</taxon>
        <taxon>Pseudomonadati</taxon>
        <taxon>Bacteroidota</taxon>
        <taxon>Chitinophagia</taxon>
        <taxon>Chitinophagales</taxon>
        <taxon>Chitinophagaceae</taxon>
        <taxon>Paraflavisolibacter</taxon>
    </lineage>
</organism>
<comment type="caution">
    <text evidence="4">The sequence shown here is derived from an EMBL/GenBank/DDBJ whole genome shotgun (WGS) entry which is preliminary data.</text>
</comment>
<dbReference type="NCBIfam" id="TIGR02777">
    <property type="entry name" value="LigD_PE_dom"/>
    <property type="match status" value="1"/>
</dbReference>
<feature type="domain" description="DNA ligase D polymerase" evidence="3">
    <location>
        <begin position="274"/>
        <end position="528"/>
    </location>
</feature>
<dbReference type="InterPro" id="IPR052171">
    <property type="entry name" value="NHEJ_LigD"/>
</dbReference>
<dbReference type="PANTHER" id="PTHR42705">
    <property type="entry name" value="BIFUNCTIONAL NON-HOMOLOGOUS END JOINING PROTEIN LIGD"/>
    <property type="match status" value="1"/>
</dbReference>
<feature type="region of interest" description="Disordered" evidence="1">
    <location>
        <begin position="1"/>
        <end position="26"/>
    </location>
</feature>
<dbReference type="PANTHER" id="PTHR42705:SF2">
    <property type="entry name" value="BIFUNCTIONAL NON-HOMOLOGOUS END JOINING PROTEIN LIGD"/>
    <property type="match status" value="1"/>
</dbReference>
<dbReference type="GO" id="GO:0003910">
    <property type="term" value="F:DNA ligase (ATP) activity"/>
    <property type="evidence" value="ECO:0007669"/>
    <property type="project" value="UniProtKB-EC"/>
</dbReference>
<dbReference type="AlphaFoldDB" id="A0A9X2XUX7"/>
<dbReference type="Proteomes" id="UP001155483">
    <property type="component" value="Unassembled WGS sequence"/>
</dbReference>
<dbReference type="InterPro" id="IPR014144">
    <property type="entry name" value="LigD_PE_domain"/>
</dbReference>
<feature type="domain" description="DNA ligase D 3'-phosphoesterase" evidence="2">
    <location>
        <begin position="34"/>
        <end position="150"/>
    </location>
</feature>
<dbReference type="Pfam" id="PF13298">
    <property type="entry name" value="LigD_N"/>
    <property type="match status" value="1"/>
</dbReference>
<name>A0A9X2XUX7_9BACT</name>
<reference evidence="4" key="1">
    <citation type="submission" date="2022-09" db="EMBL/GenBank/DDBJ databases">
        <authorList>
            <person name="Yuan C."/>
            <person name="Ke Z."/>
        </authorList>
    </citation>
    <scope>NUCLEOTIDE SEQUENCE</scope>
    <source>
        <strain evidence="4">LB-8</strain>
    </source>
</reference>
<evidence type="ECO:0000259" key="2">
    <source>
        <dbReference type="Pfam" id="PF13298"/>
    </source>
</evidence>
<accession>A0A9X2XUX7</accession>
<dbReference type="NCBIfam" id="TIGR02778">
    <property type="entry name" value="ligD_pol"/>
    <property type="match status" value="1"/>
</dbReference>
<dbReference type="EC" id="6.5.1.1" evidence="4"/>
<dbReference type="Pfam" id="PF21686">
    <property type="entry name" value="LigD_Prim-Pol"/>
    <property type="match status" value="1"/>
</dbReference>
<evidence type="ECO:0000313" key="5">
    <source>
        <dbReference type="Proteomes" id="UP001155483"/>
    </source>
</evidence>